<feature type="chain" id="PRO_5042470128" evidence="2">
    <location>
        <begin position="28"/>
        <end position="216"/>
    </location>
</feature>
<dbReference type="Pfam" id="PF07813">
    <property type="entry name" value="LTXXQ"/>
    <property type="match status" value="1"/>
</dbReference>
<dbReference type="GO" id="GO:0042597">
    <property type="term" value="C:periplasmic space"/>
    <property type="evidence" value="ECO:0007669"/>
    <property type="project" value="InterPro"/>
</dbReference>
<protein>
    <submittedName>
        <fullName evidence="3">Spy/CpxP family protein refolding chaperone</fullName>
    </submittedName>
</protein>
<keyword evidence="2" id="KW-0732">Signal</keyword>
<feature type="region of interest" description="Disordered" evidence="1">
    <location>
        <begin position="170"/>
        <end position="216"/>
    </location>
</feature>
<feature type="compositionally biased region" description="Low complexity" evidence="1">
    <location>
        <begin position="192"/>
        <end position="209"/>
    </location>
</feature>
<dbReference type="Proteomes" id="UP001217476">
    <property type="component" value="Chromosome"/>
</dbReference>
<feature type="signal peptide" evidence="2">
    <location>
        <begin position="1"/>
        <end position="27"/>
    </location>
</feature>
<evidence type="ECO:0000313" key="3">
    <source>
        <dbReference type="EMBL" id="WEK05390.1"/>
    </source>
</evidence>
<dbReference type="InterPro" id="IPR012899">
    <property type="entry name" value="LTXXQ"/>
</dbReference>
<evidence type="ECO:0000256" key="1">
    <source>
        <dbReference type="SAM" id="MobiDB-lite"/>
    </source>
</evidence>
<feature type="compositionally biased region" description="Gly residues" evidence="1">
    <location>
        <begin position="51"/>
        <end position="61"/>
    </location>
</feature>
<accession>A0AAJ6B073</accession>
<proteinExistence type="predicted"/>
<gene>
    <name evidence="3" type="ORF">P0Y65_03795</name>
</gene>
<evidence type="ECO:0000313" key="4">
    <source>
        <dbReference type="Proteomes" id="UP001217476"/>
    </source>
</evidence>
<dbReference type="EMBL" id="CP119312">
    <property type="protein sequence ID" value="WEK05390.1"/>
    <property type="molecule type" value="Genomic_DNA"/>
</dbReference>
<name>A0AAJ6B073_9HYPH</name>
<dbReference type="AlphaFoldDB" id="A0AAJ6B073"/>
<evidence type="ECO:0000256" key="2">
    <source>
        <dbReference type="SAM" id="SignalP"/>
    </source>
</evidence>
<sequence length="216" mass="22182">MKTISKTAIVALLTATLGTTALVPVFAQEAAPKAPHSQQENNFRHHNQGPGAPGGPRGEGGFFSVERGAEAIEIALVRLSHRVDLTSEQQPLFDAFKTAAIAAAADFATATEGLRPTPPAEGEAPAALNLADRLDNAIALQTARLEALQSVQPAAKAFFDSLTEEQTAGLMPQRPEGGFPGFGKHGPRHPGGPEAPAAPEGTPAPADAPEAPPANG</sequence>
<feature type="region of interest" description="Disordered" evidence="1">
    <location>
        <begin position="30"/>
        <end position="62"/>
    </location>
</feature>
<reference evidence="3" key="1">
    <citation type="submission" date="2023-03" db="EMBL/GenBank/DDBJ databases">
        <title>Andean soil-derived lignocellulolytic bacterial consortium as a source of novel taxa and putative plastic-active enzymes.</title>
        <authorList>
            <person name="Diaz-Garcia L."/>
            <person name="Chuvochina M."/>
            <person name="Feuerriegel G."/>
            <person name="Bunk B."/>
            <person name="Sproer C."/>
            <person name="Streit W.R."/>
            <person name="Rodriguez L.M."/>
            <person name="Overmann J."/>
            <person name="Jimenez D.J."/>
        </authorList>
    </citation>
    <scope>NUCLEOTIDE SEQUENCE</scope>
    <source>
        <strain evidence="3">MAG 4196</strain>
    </source>
</reference>
<organism evidence="3 4">
    <name type="scientific">Candidatus Devosia phytovorans</name>
    <dbReference type="NCBI Taxonomy" id="3121372"/>
    <lineage>
        <taxon>Bacteria</taxon>
        <taxon>Pseudomonadati</taxon>
        <taxon>Pseudomonadota</taxon>
        <taxon>Alphaproteobacteria</taxon>
        <taxon>Hyphomicrobiales</taxon>
        <taxon>Devosiaceae</taxon>
        <taxon>Devosia</taxon>
    </lineage>
</organism>